<keyword evidence="2" id="KW-1185">Reference proteome</keyword>
<gene>
    <name evidence="1" type="ORF">MNV_980060</name>
</gene>
<evidence type="ECO:0000313" key="2">
    <source>
        <dbReference type="Proteomes" id="UP000218615"/>
    </source>
</evidence>
<proteinExistence type="predicted"/>
<organism evidence="1 2">
    <name type="scientific">Candidatus Methanoperedens nitratireducens</name>
    <dbReference type="NCBI Taxonomy" id="1392998"/>
    <lineage>
        <taxon>Archaea</taxon>
        <taxon>Methanobacteriati</taxon>
        <taxon>Methanobacteriota</taxon>
        <taxon>Stenosarchaea group</taxon>
        <taxon>Methanomicrobia</taxon>
        <taxon>Methanosarcinales</taxon>
        <taxon>ANME-2 cluster</taxon>
        <taxon>Candidatus Methanoperedentaceae</taxon>
        <taxon>Candidatus Methanoperedens</taxon>
    </lineage>
</organism>
<sequence>MKLVLFCPTADKASGFIFWQVNIILMVTVSAKKRLESIERDIIPSMFVGVLSKDDKWLKKTLEDTLPALETRALRLAMEAVESKECTLDDPLCSEERIRALFKDTRARLEKEHITRESRTRWQH</sequence>
<reference evidence="2" key="1">
    <citation type="submission" date="2017-06" db="EMBL/GenBank/DDBJ databases">
        <authorList>
            <person name="Cremers G."/>
        </authorList>
    </citation>
    <scope>NUCLEOTIDE SEQUENCE [LARGE SCALE GENOMIC DNA]</scope>
</reference>
<name>A0A284VUT6_9EURY</name>
<protein>
    <submittedName>
        <fullName evidence="1">Uncharacterized protein</fullName>
    </submittedName>
</protein>
<dbReference type="AlphaFoldDB" id="A0A284VUT6"/>
<dbReference type="Proteomes" id="UP000218615">
    <property type="component" value="Unassembled WGS sequence"/>
</dbReference>
<accession>A0A284VUT6</accession>
<dbReference type="EMBL" id="FZMP01000249">
    <property type="protein sequence ID" value="SNQ62958.1"/>
    <property type="molecule type" value="Genomic_DNA"/>
</dbReference>
<evidence type="ECO:0000313" key="1">
    <source>
        <dbReference type="EMBL" id="SNQ62958.1"/>
    </source>
</evidence>